<reference evidence="1 2" key="1">
    <citation type="submission" date="2019-06" db="EMBL/GenBank/DDBJ databases">
        <title>A novel bacterium of genus Marinomonas, isolated from coastal sand.</title>
        <authorList>
            <person name="Huang H."/>
            <person name="Mo K."/>
            <person name="Hu Y."/>
        </authorList>
    </citation>
    <scope>NUCLEOTIDE SEQUENCE [LARGE SCALE GENOMIC DNA]</scope>
    <source>
        <strain evidence="1 2">HB171799</strain>
    </source>
</reference>
<evidence type="ECO:0000313" key="2">
    <source>
        <dbReference type="Proteomes" id="UP000315901"/>
    </source>
</evidence>
<name>A0A501WVE3_9GAMM</name>
<organism evidence="1 2">
    <name type="scientific">Maribrevibacterium harenarium</name>
    <dbReference type="NCBI Taxonomy" id="2589817"/>
    <lineage>
        <taxon>Bacteria</taxon>
        <taxon>Pseudomonadati</taxon>
        <taxon>Pseudomonadota</taxon>
        <taxon>Gammaproteobacteria</taxon>
        <taxon>Oceanospirillales</taxon>
        <taxon>Oceanospirillaceae</taxon>
        <taxon>Maribrevibacterium</taxon>
    </lineage>
</organism>
<dbReference type="OrthoDB" id="5917490at2"/>
<dbReference type="Proteomes" id="UP000315901">
    <property type="component" value="Unassembled WGS sequence"/>
</dbReference>
<comment type="caution">
    <text evidence="1">The sequence shown here is derived from an EMBL/GenBank/DDBJ whole genome shotgun (WGS) entry which is preliminary data.</text>
</comment>
<proteinExistence type="predicted"/>
<gene>
    <name evidence="1" type="ORF">FJM67_06960</name>
</gene>
<sequence>MKAFSKLELGFYAVAFASVFGIAALLRTVHSEPPMPDDVGLCDLKSGFCDVQTNNRFDGSQVQFENGININRRIPTTLTLPAAMADAPDDVTLVLEGRDMYLGVYEYPLRRKEGNQWHGKVVIPLCTDNRMQWALKVKMPNKRGELETLWAYQFDIDNPNALAVN</sequence>
<accession>A0A501WVE3</accession>
<dbReference type="RefSeq" id="WP_140588063.1">
    <property type="nucleotide sequence ID" value="NZ_VFRR01000010.1"/>
</dbReference>
<keyword evidence="2" id="KW-1185">Reference proteome</keyword>
<protein>
    <recommendedName>
        <fullName evidence="3">Reelin domain-containing protein</fullName>
    </recommendedName>
</protein>
<dbReference type="AlphaFoldDB" id="A0A501WVE3"/>
<evidence type="ECO:0000313" key="1">
    <source>
        <dbReference type="EMBL" id="TPE53388.1"/>
    </source>
</evidence>
<evidence type="ECO:0008006" key="3">
    <source>
        <dbReference type="Google" id="ProtNLM"/>
    </source>
</evidence>
<dbReference type="EMBL" id="VFRR01000010">
    <property type="protein sequence ID" value="TPE53388.1"/>
    <property type="molecule type" value="Genomic_DNA"/>
</dbReference>